<dbReference type="GeneID" id="9628423"/>
<accession>D8U0I8</accession>
<proteinExistence type="predicted"/>
<dbReference type="KEGG" id="vcn:VOLCADRAFT_92810"/>
<dbReference type="GO" id="GO:0005783">
    <property type="term" value="C:endoplasmic reticulum"/>
    <property type="evidence" value="ECO:0007669"/>
    <property type="project" value="TreeGrafter"/>
</dbReference>
<dbReference type="InterPro" id="IPR036770">
    <property type="entry name" value="Ankyrin_rpt-contain_sf"/>
</dbReference>
<dbReference type="GO" id="GO:0046513">
    <property type="term" value="P:ceramide biosynthetic process"/>
    <property type="evidence" value="ECO:0007669"/>
    <property type="project" value="TreeGrafter"/>
</dbReference>
<dbReference type="RefSeq" id="XP_002952172.1">
    <property type="nucleotide sequence ID" value="XM_002952126.1"/>
</dbReference>
<dbReference type="PANTHER" id="PTHR12393">
    <property type="entry name" value="SPHINGOMYELIN PHOSPHODIESTERASE RELATED"/>
    <property type="match status" value="1"/>
</dbReference>
<reference evidence="1 2" key="1">
    <citation type="journal article" date="2010" name="Science">
        <title>Genomic analysis of organismal complexity in the multicellular green alga Volvox carteri.</title>
        <authorList>
            <person name="Prochnik S.E."/>
            <person name="Umen J."/>
            <person name="Nedelcu A.M."/>
            <person name="Hallmann A."/>
            <person name="Miller S.M."/>
            <person name="Nishii I."/>
            <person name="Ferris P."/>
            <person name="Kuo A."/>
            <person name="Mitros T."/>
            <person name="Fritz-Laylin L.K."/>
            <person name="Hellsten U."/>
            <person name="Chapman J."/>
            <person name="Simakov O."/>
            <person name="Rensing S.A."/>
            <person name="Terry A."/>
            <person name="Pangilinan J."/>
            <person name="Kapitonov V."/>
            <person name="Jurka J."/>
            <person name="Salamov A."/>
            <person name="Shapiro H."/>
            <person name="Schmutz J."/>
            <person name="Grimwood J."/>
            <person name="Lindquist E."/>
            <person name="Lucas S."/>
            <person name="Grigoriev I.V."/>
            <person name="Schmitt R."/>
            <person name="Kirk D."/>
            <person name="Rokhsar D.S."/>
        </authorList>
    </citation>
    <scope>NUCLEOTIDE SEQUENCE [LARGE SCALE GENOMIC DNA]</scope>
    <source>
        <strain evidence="2">f. Nagariensis / Eve</strain>
    </source>
</reference>
<dbReference type="EMBL" id="GL378349">
    <property type="protein sequence ID" value="EFJ46643.1"/>
    <property type="molecule type" value="Genomic_DNA"/>
</dbReference>
<gene>
    <name evidence="1" type="ORF">VOLCADRAFT_92810</name>
</gene>
<dbReference type="SUPFAM" id="SSF48403">
    <property type="entry name" value="Ankyrin repeat"/>
    <property type="match status" value="1"/>
</dbReference>
<dbReference type="InParanoid" id="D8U0I8"/>
<dbReference type="Proteomes" id="UP000001058">
    <property type="component" value="Unassembled WGS sequence"/>
</dbReference>
<dbReference type="AlphaFoldDB" id="D8U0I8"/>
<protein>
    <recommendedName>
        <fullName evidence="3">Ankyrin repeat domain-containing protein</fullName>
    </recommendedName>
</protein>
<organism evidence="2">
    <name type="scientific">Volvox carteri f. nagariensis</name>
    <dbReference type="NCBI Taxonomy" id="3068"/>
    <lineage>
        <taxon>Eukaryota</taxon>
        <taxon>Viridiplantae</taxon>
        <taxon>Chlorophyta</taxon>
        <taxon>core chlorophytes</taxon>
        <taxon>Chlorophyceae</taxon>
        <taxon>CS clade</taxon>
        <taxon>Chlamydomonadales</taxon>
        <taxon>Volvocaceae</taxon>
        <taxon>Volvox</taxon>
    </lineage>
</organism>
<dbReference type="OrthoDB" id="63514at2759"/>
<dbReference type="GO" id="GO:0016020">
    <property type="term" value="C:membrane"/>
    <property type="evidence" value="ECO:0007669"/>
    <property type="project" value="TreeGrafter"/>
</dbReference>
<evidence type="ECO:0000313" key="2">
    <source>
        <dbReference type="Proteomes" id="UP000001058"/>
    </source>
</evidence>
<dbReference type="Gene3D" id="1.25.40.20">
    <property type="entry name" value="Ankyrin repeat-containing domain"/>
    <property type="match status" value="1"/>
</dbReference>
<dbReference type="GO" id="GO:0071944">
    <property type="term" value="C:cell periphery"/>
    <property type="evidence" value="ECO:0007669"/>
    <property type="project" value="TreeGrafter"/>
</dbReference>
<dbReference type="STRING" id="3068.D8U0I8"/>
<keyword evidence="2" id="KW-1185">Reference proteome</keyword>
<dbReference type="PANTHER" id="PTHR12393:SF6">
    <property type="entry name" value="SPHINGOMYELIN PHOSPHODIESTERASE 2"/>
    <property type="match status" value="1"/>
</dbReference>
<sequence>MCFYFGMPPASLRQLNDPSRVWIPGIIQSIATFLPPNEVAGTLRLVNKDTAKQLVEFKTLQLSRPSPRHAFSHRWGVPAAFRELDHISQVRLQCLTAASGSIENMEVVLMSSAGTFSPLAAGALLGTAAAAGQLEMCQWLRAHGCGWGNALSKASKAGHLRVCQWMLASGCPCDAAAVYAAERGGHEDMSAWLLEQRGEVDLCLKVDLVKLAEAAAEGFSLAVLQRRHGPIMQVPFGSMLYWDEHTGARIIAAAACSPTPDWHAKVEWLEKLFDLHHRPVEPCVAVAGRLNDDGDATSRLKWLHDRGYPLSERAAAEAAACGNLSALRYITQRGGPGSRSPGYLVASAALGRHTAVLEYLHTACGWEVGQGHRGIRGLVGVGALDGHVPLVLWAADALGVGLAGVGGELFDLAALGGSLEMMSWLRQRGCGWGHVAVSGTALFGSEAALEWLADQGCPFPEHDRQLNKLIPCIRNNSRIARGCWSLLYDSQTNGKPYVFAAKRCDPAIIRCLHRLGCPWSAQTLVDCIRNSLPVPMMHLMLELGCPVDWYEAAQAAATTGRDGEYRRELLTWLREEQQKQRLAQGLATAAAAAEAEAAAR</sequence>
<evidence type="ECO:0000313" key="1">
    <source>
        <dbReference type="EMBL" id="EFJ46643.1"/>
    </source>
</evidence>
<dbReference type="GO" id="GO:0030149">
    <property type="term" value="P:sphingolipid catabolic process"/>
    <property type="evidence" value="ECO:0007669"/>
    <property type="project" value="TreeGrafter"/>
</dbReference>
<dbReference type="GO" id="GO:0004620">
    <property type="term" value="F:phospholipase activity"/>
    <property type="evidence" value="ECO:0007669"/>
    <property type="project" value="TreeGrafter"/>
</dbReference>
<evidence type="ECO:0008006" key="3">
    <source>
        <dbReference type="Google" id="ProtNLM"/>
    </source>
</evidence>
<dbReference type="SUPFAM" id="SSF140860">
    <property type="entry name" value="Pseudo ankyrin repeat-like"/>
    <property type="match status" value="2"/>
</dbReference>
<name>D8U0I8_VOLCA</name>